<organism evidence="2 3">
    <name type="scientific">Tanacetum coccineum</name>
    <dbReference type="NCBI Taxonomy" id="301880"/>
    <lineage>
        <taxon>Eukaryota</taxon>
        <taxon>Viridiplantae</taxon>
        <taxon>Streptophyta</taxon>
        <taxon>Embryophyta</taxon>
        <taxon>Tracheophyta</taxon>
        <taxon>Spermatophyta</taxon>
        <taxon>Magnoliopsida</taxon>
        <taxon>eudicotyledons</taxon>
        <taxon>Gunneridae</taxon>
        <taxon>Pentapetalae</taxon>
        <taxon>asterids</taxon>
        <taxon>campanulids</taxon>
        <taxon>Asterales</taxon>
        <taxon>Asteraceae</taxon>
        <taxon>Asteroideae</taxon>
        <taxon>Anthemideae</taxon>
        <taxon>Anthemidinae</taxon>
        <taxon>Tanacetum</taxon>
    </lineage>
</organism>
<evidence type="ECO:0000256" key="1">
    <source>
        <dbReference type="SAM" id="MobiDB-lite"/>
    </source>
</evidence>
<name>A0ABQ5I697_9ASTR</name>
<comment type="caution">
    <text evidence="2">The sequence shown here is derived from an EMBL/GenBank/DDBJ whole genome shotgun (WGS) entry which is preliminary data.</text>
</comment>
<keyword evidence="3" id="KW-1185">Reference proteome</keyword>
<gene>
    <name evidence="2" type="ORF">Tco_1091174</name>
</gene>
<reference evidence="2" key="1">
    <citation type="journal article" date="2022" name="Int. J. Mol. Sci.">
        <title>Draft Genome of Tanacetum Coccineum: Genomic Comparison of Closely Related Tanacetum-Family Plants.</title>
        <authorList>
            <person name="Yamashiro T."/>
            <person name="Shiraishi A."/>
            <person name="Nakayama K."/>
            <person name="Satake H."/>
        </authorList>
    </citation>
    <scope>NUCLEOTIDE SEQUENCE</scope>
</reference>
<proteinExistence type="predicted"/>
<dbReference type="EMBL" id="BQNB010020410">
    <property type="protein sequence ID" value="GJT95656.1"/>
    <property type="molecule type" value="Genomic_DNA"/>
</dbReference>
<evidence type="ECO:0008006" key="4">
    <source>
        <dbReference type="Google" id="ProtNLM"/>
    </source>
</evidence>
<sequence length="359" mass="40021">MPRECLKIIESKSKVRQPRNKAVVAKMSTSSSTQAVSSDVAELKDMVRALILDRKNQTPASAPVKAVEESCVTCGGAHSYQSCPATDGNVYHDNIQAYVSQAAAANFNQGNTSARPPMVANQIRPPVRPNFGIPSKGHCSYSDNWSLDYLEISSPTKGRYQTTPPSPSVIKTLIQTPRQGQITHVSNKKTINVDDNEILNHEIQHHMSSWVEIIRENVLCLGGHRNHVPACLCHMICCIETSTKYNLAFFILKRMESIRNTHKAILPYGMLLTRLFTHIVSNIPESLNDRYILCNRVMHPLAPHYERKTRSDHDTKRCRSSNPSSSSNVLDHPSSSNHIDENNDGNDKESFHSNTPSPS</sequence>
<feature type="region of interest" description="Disordered" evidence="1">
    <location>
        <begin position="305"/>
        <end position="359"/>
    </location>
</feature>
<feature type="compositionally biased region" description="Basic and acidic residues" evidence="1">
    <location>
        <begin position="305"/>
        <end position="317"/>
    </location>
</feature>
<dbReference type="Proteomes" id="UP001151760">
    <property type="component" value="Unassembled WGS sequence"/>
</dbReference>
<accession>A0ABQ5I697</accession>
<evidence type="ECO:0000313" key="3">
    <source>
        <dbReference type="Proteomes" id="UP001151760"/>
    </source>
</evidence>
<feature type="compositionally biased region" description="Basic and acidic residues" evidence="1">
    <location>
        <begin position="338"/>
        <end position="351"/>
    </location>
</feature>
<evidence type="ECO:0000313" key="2">
    <source>
        <dbReference type="EMBL" id="GJT95656.1"/>
    </source>
</evidence>
<protein>
    <recommendedName>
        <fullName evidence="4">Reverse transcriptase domain-containing protein</fullName>
    </recommendedName>
</protein>
<reference evidence="2" key="2">
    <citation type="submission" date="2022-01" db="EMBL/GenBank/DDBJ databases">
        <authorList>
            <person name="Yamashiro T."/>
            <person name="Shiraishi A."/>
            <person name="Satake H."/>
            <person name="Nakayama K."/>
        </authorList>
    </citation>
    <scope>NUCLEOTIDE SEQUENCE</scope>
</reference>